<dbReference type="Pfam" id="PF03457">
    <property type="entry name" value="HA"/>
    <property type="match status" value="3"/>
</dbReference>
<gene>
    <name evidence="2" type="ORF">ACHHYP_13794</name>
</gene>
<comment type="caution">
    <text evidence="2">The sequence shown here is derived from an EMBL/GenBank/DDBJ whole genome shotgun (WGS) entry which is preliminary data.</text>
</comment>
<reference evidence="2 3" key="1">
    <citation type="journal article" date="2014" name="Genome Biol. Evol.">
        <title>The secreted proteins of Achlya hypogyna and Thraustotheca clavata identify the ancestral oomycete secretome and reveal gene acquisitions by horizontal gene transfer.</title>
        <authorList>
            <person name="Misner I."/>
            <person name="Blouin N."/>
            <person name="Leonard G."/>
            <person name="Richards T.A."/>
            <person name="Lane C.E."/>
        </authorList>
    </citation>
    <scope>NUCLEOTIDE SEQUENCE [LARGE SCALE GENOMIC DNA]</scope>
    <source>
        <strain evidence="2 3">ATCC 48635</strain>
    </source>
</reference>
<sequence length="350" mass="39558">MMLGRAAMGLPRRRPLSAATDFSKRFVTRGNASYDLPKRQVRPQRKVWATTVLALERFKELHGNLQVPQAFKIEPGANWPEDTWDLALGRVVNNLRTQWKQNVLSSTQKHDLERLGFPFTGRTTIPWPTKLLALKTFRALHGHVNVPIAFVATGCDWPPVLQGLKLGKIVNSLRNQLDTLPTPQKQELDALGFVWSSWERTWAAKILALETYAKIHGDLLVPRSFVVPTDDGAWPEDTWGLKLGLAVNNIRGRPERLSLGQVEALAALDFPWDASDVPFATRIRAWTIYEALHDSSTVPEDFVVPRDDPAWPPDLWNVPLGRLLRATLARPERLTVDELLELHERGYTAS</sequence>
<dbReference type="InterPro" id="IPR005114">
    <property type="entry name" value="Helicase_assoc"/>
</dbReference>
<feature type="domain" description="Helicase-associated" evidence="1">
    <location>
        <begin position="45"/>
        <end position="117"/>
    </location>
</feature>
<proteinExistence type="predicted"/>
<accession>A0A1V9YEK6</accession>
<feature type="domain" description="Helicase-associated" evidence="1">
    <location>
        <begin position="126"/>
        <end position="193"/>
    </location>
</feature>
<dbReference type="Proteomes" id="UP000243579">
    <property type="component" value="Unassembled WGS sequence"/>
</dbReference>
<dbReference type="PANTHER" id="PTHR37066">
    <property type="entry name" value="HELICASE-ASSOCIATED"/>
    <property type="match status" value="1"/>
</dbReference>
<dbReference type="PANTHER" id="PTHR37066:SF1">
    <property type="entry name" value="LNS2_PITP DOMAIN-CONTAINING PROTEIN"/>
    <property type="match status" value="1"/>
</dbReference>
<dbReference type="AlphaFoldDB" id="A0A1V9YEK6"/>
<dbReference type="STRING" id="1202772.A0A1V9YEK6"/>
<protein>
    <recommendedName>
        <fullName evidence="1">Helicase-associated domain-containing protein</fullName>
    </recommendedName>
</protein>
<dbReference type="OrthoDB" id="66498at2759"/>
<feature type="domain" description="Helicase-associated" evidence="1">
    <location>
        <begin position="198"/>
        <end position="270"/>
    </location>
</feature>
<evidence type="ECO:0000313" key="3">
    <source>
        <dbReference type="Proteomes" id="UP000243579"/>
    </source>
</evidence>
<evidence type="ECO:0000313" key="2">
    <source>
        <dbReference type="EMBL" id="OQR84165.1"/>
    </source>
</evidence>
<dbReference type="EMBL" id="JNBR01001927">
    <property type="protein sequence ID" value="OQR84165.1"/>
    <property type="molecule type" value="Genomic_DNA"/>
</dbReference>
<name>A0A1V9YEK6_ACHHY</name>
<organism evidence="2 3">
    <name type="scientific">Achlya hypogyna</name>
    <name type="common">Oomycete</name>
    <name type="synonym">Protoachlya hypogyna</name>
    <dbReference type="NCBI Taxonomy" id="1202772"/>
    <lineage>
        <taxon>Eukaryota</taxon>
        <taxon>Sar</taxon>
        <taxon>Stramenopiles</taxon>
        <taxon>Oomycota</taxon>
        <taxon>Saprolegniomycetes</taxon>
        <taxon>Saprolegniales</taxon>
        <taxon>Achlyaceae</taxon>
        <taxon>Achlya</taxon>
    </lineage>
</organism>
<dbReference type="Gene3D" id="6.10.140.530">
    <property type="match status" value="1"/>
</dbReference>
<keyword evidence="3" id="KW-1185">Reference proteome</keyword>
<evidence type="ECO:0000259" key="1">
    <source>
        <dbReference type="Pfam" id="PF03457"/>
    </source>
</evidence>